<proteinExistence type="predicted"/>
<dbReference type="EMBL" id="RJVU01001088">
    <property type="protein sequence ID" value="ROL55338.1"/>
    <property type="molecule type" value="Genomic_DNA"/>
</dbReference>
<keyword evidence="2" id="KW-1185">Reference proteome</keyword>
<accession>A0A3N0ZBI0</accession>
<protein>
    <submittedName>
        <fullName evidence="1">Uncharacterized protein</fullName>
    </submittedName>
</protein>
<sequence length="134" mass="14733">MTACHSQKPRFASNVSGHINGAQARRSPAPEHGLVSQSKAAGLSKLTCMVRGDPIKRTSFPRLEVTFTAAGEKMKCHRALYPSPPPCSQHFLKMTLRICPKRLSEPLQDCFRWMQDPSSSAGASQIPHTKDSQC</sequence>
<reference evidence="1 2" key="1">
    <citation type="submission" date="2018-10" db="EMBL/GenBank/DDBJ databases">
        <title>Genome assembly for a Yunnan-Guizhou Plateau 3E fish, Anabarilius grahami (Regan), and its evolutionary and genetic applications.</title>
        <authorList>
            <person name="Jiang W."/>
        </authorList>
    </citation>
    <scope>NUCLEOTIDE SEQUENCE [LARGE SCALE GENOMIC DNA]</scope>
    <source>
        <strain evidence="1">AG-KIZ</strain>
        <tissue evidence="1">Muscle</tissue>
    </source>
</reference>
<evidence type="ECO:0000313" key="1">
    <source>
        <dbReference type="EMBL" id="ROL55338.1"/>
    </source>
</evidence>
<dbReference type="AlphaFoldDB" id="A0A3N0ZBI0"/>
<dbReference type="Proteomes" id="UP000281406">
    <property type="component" value="Unassembled WGS sequence"/>
</dbReference>
<gene>
    <name evidence="1" type="ORF">DPX16_22814</name>
</gene>
<name>A0A3N0ZBI0_ANAGA</name>
<comment type="caution">
    <text evidence="1">The sequence shown here is derived from an EMBL/GenBank/DDBJ whole genome shotgun (WGS) entry which is preliminary data.</text>
</comment>
<evidence type="ECO:0000313" key="2">
    <source>
        <dbReference type="Proteomes" id="UP000281406"/>
    </source>
</evidence>
<organism evidence="1 2">
    <name type="scientific">Anabarilius grahami</name>
    <name type="common">Kanglang fish</name>
    <name type="synonym">Barilius grahami</name>
    <dbReference type="NCBI Taxonomy" id="495550"/>
    <lineage>
        <taxon>Eukaryota</taxon>
        <taxon>Metazoa</taxon>
        <taxon>Chordata</taxon>
        <taxon>Craniata</taxon>
        <taxon>Vertebrata</taxon>
        <taxon>Euteleostomi</taxon>
        <taxon>Actinopterygii</taxon>
        <taxon>Neopterygii</taxon>
        <taxon>Teleostei</taxon>
        <taxon>Ostariophysi</taxon>
        <taxon>Cypriniformes</taxon>
        <taxon>Xenocyprididae</taxon>
        <taxon>Xenocypridinae</taxon>
        <taxon>Xenocypridinae incertae sedis</taxon>
        <taxon>Anabarilius</taxon>
    </lineage>
</organism>